<keyword evidence="2" id="KW-1185">Reference proteome</keyword>
<dbReference type="Pfam" id="PF24033">
    <property type="entry name" value="DUF7342"/>
    <property type="match status" value="1"/>
</dbReference>
<dbReference type="RefSeq" id="WP_390284803.1">
    <property type="nucleotide sequence ID" value="NZ_JBHUDI010000003.1"/>
</dbReference>
<accession>A0ABD6BE25</accession>
<evidence type="ECO:0000313" key="2">
    <source>
        <dbReference type="Proteomes" id="UP001597076"/>
    </source>
</evidence>
<dbReference type="EMBL" id="JBHUDI010000003">
    <property type="protein sequence ID" value="MFD1562826.1"/>
    <property type="molecule type" value="Genomic_DNA"/>
</dbReference>
<comment type="caution">
    <text evidence="1">The sequence shown here is derived from an EMBL/GenBank/DDBJ whole genome shotgun (WGS) entry which is preliminary data.</text>
</comment>
<evidence type="ECO:0000313" key="1">
    <source>
        <dbReference type="EMBL" id="MFD1562826.1"/>
    </source>
</evidence>
<dbReference type="AlphaFoldDB" id="A0ABD6BE25"/>
<dbReference type="Proteomes" id="UP001597076">
    <property type="component" value="Unassembled WGS sequence"/>
</dbReference>
<name>A0ABD6BE25_9EURY</name>
<organism evidence="1 2">
    <name type="scientific">Haloarchaeobius amylolyticus</name>
    <dbReference type="NCBI Taxonomy" id="1198296"/>
    <lineage>
        <taxon>Archaea</taxon>
        <taxon>Methanobacteriati</taxon>
        <taxon>Methanobacteriota</taxon>
        <taxon>Stenosarchaea group</taxon>
        <taxon>Halobacteria</taxon>
        <taxon>Halobacteriales</taxon>
        <taxon>Halorubellaceae</taxon>
        <taxon>Haloarchaeobius</taxon>
    </lineage>
</organism>
<sequence length="177" mass="20512">MPDRTGTSNDSTKQWEADRTTFQRVYDVLVGTTEPVSAQQFSEWAACSENGARQALEQLVEMGIAKQTETRPALYQRNPSYFQWKRVERLAREHSSSELRARLEDLLETDQELQQKYDVPDPDAVVVTDDPAEDHDMIHDRWNDLTEWRTIRQDITILKRAVQRSESSNNGQVQSKT</sequence>
<reference evidence="1 2" key="1">
    <citation type="journal article" date="2019" name="Int. J. Syst. Evol. Microbiol.">
        <title>The Global Catalogue of Microorganisms (GCM) 10K type strain sequencing project: providing services to taxonomists for standard genome sequencing and annotation.</title>
        <authorList>
            <consortium name="The Broad Institute Genomics Platform"/>
            <consortium name="The Broad Institute Genome Sequencing Center for Infectious Disease"/>
            <person name="Wu L."/>
            <person name="Ma J."/>
        </authorList>
    </citation>
    <scope>NUCLEOTIDE SEQUENCE [LARGE SCALE GENOMIC DNA]</scope>
    <source>
        <strain evidence="1 2">CGMCC 1.12230</strain>
    </source>
</reference>
<gene>
    <name evidence="1" type="ORF">ACFR99_04610</name>
</gene>
<dbReference type="InterPro" id="IPR055766">
    <property type="entry name" value="DUF7342"/>
</dbReference>
<proteinExistence type="predicted"/>
<protein>
    <submittedName>
        <fullName evidence="1">Uncharacterized protein</fullName>
    </submittedName>
</protein>